<dbReference type="AlphaFoldDB" id="A0A0N9I1G3"/>
<dbReference type="Pfam" id="PF12680">
    <property type="entry name" value="SnoaL_2"/>
    <property type="match status" value="1"/>
</dbReference>
<evidence type="ECO:0000313" key="3">
    <source>
        <dbReference type="Proteomes" id="UP000063699"/>
    </source>
</evidence>
<dbReference type="STRING" id="860235.AOZ06_24605"/>
<dbReference type="OrthoDB" id="1163083at2"/>
<dbReference type="InterPro" id="IPR037401">
    <property type="entry name" value="SnoaL-like"/>
</dbReference>
<name>A0A0N9I1G3_9PSEU</name>
<dbReference type="Gene3D" id="3.10.450.50">
    <property type="match status" value="1"/>
</dbReference>
<evidence type="ECO:0000259" key="1">
    <source>
        <dbReference type="Pfam" id="PF12680"/>
    </source>
</evidence>
<dbReference type="KEGG" id="kphy:AOZ06_24605"/>
<reference evidence="2 3" key="1">
    <citation type="submission" date="2015-07" db="EMBL/GenBank/DDBJ databases">
        <title>Genome sequencing of Kibdelosporangium phytohabitans.</title>
        <authorList>
            <person name="Qin S."/>
            <person name="Xing K."/>
        </authorList>
    </citation>
    <scope>NUCLEOTIDE SEQUENCE [LARGE SCALE GENOMIC DNA]</scope>
    <source>
        <strain evidence="2 3">KLBMP1111</strain>
    </source>
</reference>
<dbReference type="EMBL" id="CP012752">
    <property type="protein sequence ID" value="ALG09660.1"/>
    <property type="molecule type" value="Genomic_DNA"/>
</dbReference>
<sequence length="140" mass="15171">MNAADRFRAAIEAGDFDAAVREFTDDIVFHSPVKFTPFTGIGTVSALFRVLGRTFEEFRYVGALAGRGQQGDGGPEVETHMLHFRTLVNGKKIEGIDLIQLDDDDRITTFTVMIRPMSALATVSEAIYAGLVADGVVTAS</sequence>
<accession>A0A0N9I1G3</accession>
<evidence type="ECO:0000313" key="2">
    <source>
        <dbReference type="EMBL" id="ALG09660.1"/>
    </source>
</evidence>
<dbReference type="SUPFAM" id="SSF54427">
    <property type="entry name" value="NTF2-like"/>
    <property type="match status" value="1"/>
</dbReference>
<proteinExistence type="predicted"/>
<dbReference type="Proteomes" id="UP000063699">
    <property type="component" value="Chromosome"/>
</dbReference>
<keyword evidence="3" id="KW-1185">Reference proteome</keyword>
<dbReference type="InterPro" id="IPR032710">
    <property type="entry name" value="NTF2-like_dom_sf"/>
</dbReference>
<protein>
    <submittedName>
        <fullName evidence="2">Serine/arginine repetitive matrix protein 1</fullName>
    </submittedName>
</protein>
<dbReference type="RefSeq" id="WP_054291564.1">
    <property type="nucleotide sequence ID" value="NZ_CP012752.1"/>
</dbReference>
<organism evidence="2 3">
    <name type="scientific">Kibdelosporangium phytohabitans</name>
    <dbReference type="NCBI Taxonomy" id="860235"/>
    <lineage>
        <taxon>Bacteria</taxon>
        <taxon>Bacillati</taxon>
        <taxon>Actinomycetota</taxon>
        <taxon>Actinomycetes</taxon>
        <taxon>Pseudonocardiales</taxon>
        <taxon>Pseudonocardiaceae</taxon>
        <taxon>Kibdelosporangium</taxon>
    </lineage>
</organism>
<feature type="domain" description="SnoaL-like" evidence="1">
    <location>
        <begin position="5"/>
        <end position="108"/>
    </location>
</feature>
<gene>
    <name evidence="2" type="ORF">AOZ06_24605</name>
</gene>